<keyword evidence="3 4" id="KW-0732">Signal</keyword>
<gene>
    <name evidence="5" type="ORF">H8S11_13585</name>
</gene>
<evidence type="ECO:0000256" key="1">
    <source>
        <dbReference type="ARBA" id="ARBA00009023"/>
    </source>
</evidence>
<protein>
    <submittedName>
        <fullName evidence="5">TRAP transporter substrate-binding protein</fullName>
    </submittedName>
</protein>
<dbReference type="InterPro" id="IPR018389">
    <property type="entry name" value="DctP_fam"/>
</dbReference>
<evidence type="ECO:0000256" key="4">
    <source>
        <dbReference type="SAM" id="SignalP"/>
    </source>
</evidence>
<evidence type="ECO:0000256" key="3">
    <source>
        <dbReference type="ARBA" id="ARBA00022729"/>
    </source>
</evidence>
<keyword evidence="6" id="KW-1185">Reference proteome</keyword>
<dbReference type="InterPro" id="IPR038404">
    <property type="entry name" value="TRAP_DctP_sf"/>
</dbReference>
<dbReference type="NCBIfam" id="NF037995">
    <property type="entry name" value="TRAP_S1"/>
    <property type="match status" value="1"/>
</dbReference>
<dbReference type="NCBIfam" id="TIGR00787">
    <property type="entry name" value="dctP"/>
    <property type="match status" value="1"/>
</dbReference>
<dbReference type="InterPro" id="IPR004682">
    <property type="entry name" value="TRAP_DctP"/>
</dbReference>
<accession>A0A8J6J1I3</accession>
<dbReference type="GO" id="GO:0030288">
    <property type="term" value="C:outer membrane-bounded periplasmic space"/>
    <property type="evidence" value="ECO:0007669"/>
    <property type="project" value="InterPro"/>
</dbReference>
<organism evidence="5 6">
    <name type="scientific">Flintibacter hominis</name>
    <dbReference type="NCBI Taxonomy" id="2763048"/>
    <lineage>
        <taxon>Bacteria</taxon>
        <taxon>Bacillati</taxon>
        <taxon>Bacillota</taxon>
        <taxon>Clostridia</taxon>
        <taxon>Eubacteriales</taxon>
        <taxon>Flintibacter</taxon>
    </lineage>
</organism>
<sequence length="342" mass="37739">MKKRLSCALILALTTGLLISCGSKDGSVSNAGGNGAAGSAKEIVLGHVYAEDHNINRASLQFKDYIEKESGGSMTVNIQPNSVLGGDEDMLEMCAYGTVTLMTPSVASLETYAADWGVLNLPYLYDSVEDAFEAADGELGDYLKSTLDGTEYICVGFNSNGTRNMSNNVRPITCIEDLKGIKMRVMNSSTYIKWMNALGANATPMGFNEVFTGLQQGTIDGQENGAAIAYTSGFNEVQKYFSVTEHVYDMNAIICNRAFYESLTDEEREIFDTGIRTYMEDWQRNTEVSEDGEYIAKWEESGCAVNYLEDDKKEAFREALTPLYEEAEANFPEAWEALSKYR</sequence>
<feature type="signal peptide" evidence="4">
    <location>
        <begin position="1"/>
        <end position="20"/>
    </location>
</feature>
<dbReference type="PROSITE" id="PS51257">
    <property type="entry name" value="PROKAR_LIPOPROTEIN"/>
    <property type="match status" value="1"/>
</dbReference>
<dbReference type="PANTHER" id="PTHR33376">
    <property type="match status" value="1"/>
</dbReference>
<reference evidence="5" key="1">
    <citation type="submission" date="2020-08" db="EMBL/GenBank/DDBJ databases">
        <title>Genome public.</title>
        <authorList>
            <person name="Liu C."/>
            <person name="Sun Q."/>
        </authorList>
    </citation>
    <scope>NUCLEOTIDE SEQUENCE</scope>
    <source>
        <strain evidence="5">NSJ-23</strain>
    </source>
</reference>
<dbReference type="PANTHER" id="PTHR33376:SF7">
    <property type="entry name" value="C4-DICARBOXYLATE-BINDING PROTEIN DCTB"/>
    <property type="match status" value="1"/>
</dbReference>
<evidence type="ECO:0000313" key="6">
    <source>
        <dbReference type="Proteomes" id="UP000628736"/>
    </source>
</evidence>
<dbReference type="RefSeq" id="WP_186853517.1">
    <property type="nucleotide sequence ID" value="NZ_JACOPO010000020.1"/>
</dbReference>
<dbReference type="Gene3D" id="3.40.190.170">
    <property type="entry name" value="Bacterial extracellular solute-binding protein, family 7"/>
    <property type="match status" value="1"/>
</dbReference>
<proteinExistence type="inferred from homology"/>
<evidence type="ECO:0000313" key="5">
    <source>
        <dbReference type="EMBL" id="MBC5723826.1"/>
    </source>
</evidence>
<dbReference type="AlphaFoldDB" id="A0A8J6J1I3"/>
<dbReference type="EMBL" id="JACOPO010000020">
    <property type="protein sequence ID" value="MBC5723826.1"/>
    <property type="molecule type" value="Genomic_DNA"/>
</dbReference>
<feature type="chain" id="PRO_5038714143" evidence="4">
    <location>
        <begin position="21"/>
        <end position="342"/>
    </location>
</feature>
<dbReference type="Pfam" id="PF03480">
    <property type="entry name" value="DctP"/>
    <property type="match status" value="1"/>
</dbReference>
<comment type="caution">
    <text evidence="5">The sequence shown here is derived from an EMBL/GenBank/DDBJ whole genome shotgun (WGS) entry which is preliminary data.</text>
</comment>
<dbReference type="CDD" id="cd13603">
    <property type="entry name" value="PBP2_TRAP_Siap_TeaA_like"/>
    <property type="match status" value="1"/>
</dbReference>
<evidence type="ECO:0000256" key="2">
    <source>
        <dbReference type="ARBA" id="ARBA00022448"/>
    </source>
</evidence>
<comment type="similarity">
    <text evidence="1">Belongs to the bacterial solute-binding protein 7 family.</text>
</comment>
<dbReference type="GO" id="GO:0055085">
    <property type="term" value="P:transmembrane transport"/>
    <property type="evidence" value="ECO:0007669"/>
    <property type="project" value="InterPro"/>
</dbReference>
<name>A0A8J6J1I3_9FIRM</name>
<dbReference type="Proteomes" id="UP000628736">
    <property type="component" value="Unassembled WGS sequence"/>
</dbReference>
<keyword evidence="2" id="KW-0813">Transport</keyword>
<dbReference type="PIRSF" id="PIRSF006470">
    <property type="entry name" value="DctB"/>
    <property type="match status" value="1"/>
</dbReference>